<dbReference type="OrthoDB" id="9816434at2"/>
<sequence length="193" mass="21752">MNIRRLFHRILRPQDAGDAIPGGALKPAPRVAHFFKGMALPWVNAPEKTNRWPALQNTKNWRPEGPGVTEKTKVRPKLQALAEEQWVFTVSSGLDRGRQFVGATPEIKLGRQPDNHIQLRDPKVSRFHAVIHQKGSQLYLEDLRSTNGTFLNGEPLAKKKPLSPGDQIKIGETVIEVSRDYRTGRRSAGKRLE</sequence>
<comment type="caution">
    <text evidence="2">The sequence shown here is derived from an EMBL/GenBank/DDBJ whole genome shotgun (WGS) entry which is preliminary data.</text>
</comment>
<proteinExistence type="predicted"/>
<dbReference type="PANTHER" id="PTHR23308">
    <property type="entry name" value="NUCLEAR INHIBITOR OF PROTEIN PHOSPHATASE-1"/>
    <property type="match status" value="1"/>
</dbReference>
<dbReference type="SUPFAM" id="SSF49879">
    <property type="entry name" value="SMAD/FHA domain"/>
    <property type="match status" value="1"/>
</dbReference>
<feature type="domain" description="FHA" evidence="1">
    <location>
        <begin position="107"/>
        <end position="156"/>
    </location>
</feature>
<dbReference type="InterPro" id="IPR008984">
    <property type="entry name" value="SMAD_FHA_dom_sf"/>
</dbReference>
<dbReference type="Pfam" id="PF00498">
    <property type="entry name" value="FHA"/>
    <property type="match status" value="1"/>
</dbReference>
<evidence type="ECO:0000313" key="2">
    <source>
        <dbReference type="EMBL" id="TCL62100.1"/>
    </source>
</evidence>
<dbReference type="RefSeq" id="WP_132015948.1">
    <property type="nucleotide sequence ID" value="NZ_SLUN01000028.1"/>
</dbReference>
<dbReference type="Proteomes" id="UP000295008">
    <property type="component" value="Unassembled WGS sequence"/>
</dbReference>
<organism evidence="2 3">
    <name type="scientific">Hydrogenispora ethanolica</name>
    <dbReference type="NCBI Taxonomy" id="1082276"/>
    <lineage>
        <taxon>Bacteria</taxon>
        <taxon>Bacillati</taxon>
        <taxon>Bacillota</taxon>
        <taxon>Hydrogenispora</taxon>
    </lineage>
</organism>
<evidence type="ECO:0000259" key="1">
    <source>
        <dbReference type="PROSITE" id="PS50006"/>
    </source>
</evidence>
<dbReference type="InterPro" id="IPR050923">
    <property type="entry name" value="Cell_Proc_Reg/RNA_Proc"/>
</dbReference>
<dbReference type="EMBL" id="SLUN01000028">
    <property type="protein sequence ID" value="TCL62100.1"/>
    <property type="molecule type" value="Genomic_DNA"/>
</dbReference>
<dbReference type="AlphaFoldDB" id="A0A4R1R968"/>
<dbReference type="InterPro" id="IPR000253">
    <property type="entry name" value="FHA_dom"/>
</dbReference>
<protein>
    <submittedName>
        <fullName evidence="2">FHA domain-containing protein</fullName>
    </submittedName>
</protein>
<dbReference type="PROSITE" id="PS50006">
    <property type="entry name" value="FHA_DOMAIN"/>
    <property type="match status" value="1"/>
</dbReference>
<reference evidence="2 3" key="1">
    <citation type="submission" date="2019-03" db="EMBL/GenBank/DDBJ databases">
        <title>Genomic Encyclopedia of Type Strains, Phase IV (KMG-IV): sequencing the most valuable type-strain genomes for metagenomic binning, comparative biology and taxonomic classification.</title>
        <authorList>
            <person name="Goeker M."/>
        </authorList>
    </citation>
    <scope>NUCLEOTIDE SEQUENCE [LARGE SCALE GENOMIC DNA]</scope>
    <source>
        <strain evidence="2 3">LX-B</strain>
    </source>
</reference>
<dbReference type="CDD" id="cd00060">
    <property type="entry name" value="FHA"/>
    <property type="match status" value="1"/>
</dbReference>
<keyword evidence="3" id="KW-1185">Reference proteome</keyword>
<name>A0A4R1R968_HYDET</name>
<evidence type="ECO:0000313" key="3">
    <source>
        <dbReference type="Proteomes" id="UP000295008"/>
    </source>
</evidence>
<accession>A0A4R1R968</accession>
<gene>
    <name evidence="2" type="ORF">EDC14_102857</name>
</gene>
<dbReference type="Gene3D" id="2.60.200.20">
    <property type="match status" value="1"/>
</dbReference>
<dbReference type="SMART" id="SM00240">
    <property type="entry name" value="FHA"/>
    <property type="match status" value="1"/>
</dbReference>